<feature type="signal peptide" evidence="2">
    <location>
        <begin position="1"/>
        <end position="21"/>
    </location>
</feature>
<gene>
    <name evidence="3" type="ORF">K6K41_03470</name>
</gene>
<keyword evidence="1" id="KW-0472">Membrane</keyword>
<evidence type="ECO:0000256" key="1">
    <source>
        <dbReference type="SAM" id="Phobius"/>
    </source>
</evidence>
<feature type="transmembrane region" description="Helical" evidence="1">
    <location>
        <begin position="42"/>
        <end position="60"/>
    </location>
</feature>
<dbReference type="AlphaFoldDB" id="A0A9E6RG40"/>
<feature type="chain" id="PRO_5038541463" description="TrbC/VIRB2 family protein" evidence="2">
    <location>
        <begin position="22"/>
        <end position="98"/>
    </location>
</feature>
<name>A0A9E6RG40_9HYPH</name>
<dbReference type="InterPro" id="IPR053803">
    <property type="entry name" value="DUF6949"/>
</dbReference>
<keyword evidence="1" id="KW-1133">Transmembrane helix</keyword>
<keyword evidence="4" id="KW-1185">Reference proteome</keyword>
<feature type="transmembrane region" description="Helical" evidence="1">
    <location>
        <begin position="72"/>
        <end position="97"/>
    </location>
</feature>
<proteinExistence type="predicted"/>
<dbReference type="Pfam" id="PF22258">
    <property type="entry name" value="DUF6949"/>
    <property type="match status" value="1"/>
</dbReference>
<dbReference type="EMBL" id="CP081869">
    <property type="protein sequence ID" value="QZO00756.1"/>
    <property type="molecule type" value="Genomic_DNA"/>
</dbReference>
<evidence type="ECO:0000313" key="4">
    <source>
        <dbReference type="Proteomes" id="UP000825701"/>
    </source>
</evidence>
<sequence>MTLFFGSLTLMLGFAVSGATASAFEAATGRRAGFKLLREPTVTAVAAVPVVTIGAAYIMARNLMFGSKRPALATMVGVVLLGLWSLVIGSATLTALAV</sequence>
<protein>
    <recommendedName>
        <fullName evidence="5">TrbC/VIRB2 family protein</fullName>
    </recommendedName>
</protein>
<evidence type="ECO:0008006" key="5">
    <source>
        <dbReference type="Google" id="ProtNLM"/>
    </source>
</evidence>
<evidence type="ECO:0000313" key="3">
    <source>
        <dbReference type="EMBL" id="QZO00756.1"/>
    </source>
</evidence>
<accession>A0A9E6RG40</accession>
<keyword evidence="1" id="KW-0812">Transmembrane</keyword>
<dbReference type="Proteomes" id="UP000825701">
    <property type="component" value="Chromosome"/>
</dbReference>
<organism evidence="3 4">
    <name type="scientific">Chenggangzhangella methanolivorans</name>
    <dbReference type="NCBI Taxonomy" id="1437009"/>
    <lineage>
        <taxon>Bacteria</taxon>
        <taxon>Pseudomonadati</taxon>
        <taxon>Pseudomonadota</taxon>
        <taxon>Alphaproteobacteria</taxon>
        <taxon>Hyphomicrobiales</taxon>
        <taxon>Methylopilaceae</taxon>
        <taxon>Chenggangzhangella</taxon>
    </lineage>
</organism>
<reference evidence="3" key="1">
    <citation type="submission" date="2021-08" db="EMBL/GenBank/DDBJ databases">
        <authorList>
            <person name="Zhang H."/>
            <person name="Xu M."/>
            <person name="Yu Z."/>
            <person name="Yang L."/>
            <person name="Cai Y."/>
        </authorList>
    </citation>
    <scope>NUCLEOTIDE SEQUENCE</scope>
    <source>
        <strain evidence="3">CHL1</strain>
    </source>
</reference>
<evidence type="ECO:0000256" key="2">
    <source>
        <dbReference type="SAM" id="SignalP"/>
    </source>
</evidence>
<keyword evidence="2" id="KW-0732">Signal</keyword>
<dbReference type="RefSeq" id="WP_261403940.1">
    <property type="nucleotide sequence ID" value="NZ_CP081869.1"/>
</dbReference>
<dbReference type="KEGG" id="cmet:K6K41_03470"/>